<feature type="domain" description="EGF-like" evidence="7">
    <location>
        <begin position="450"/>
        <end position="482"/>
    </location>
</feature>
<dbReference type="RefSeq" id="XP_044543576.1">
    <property type="nucleotide sequence ID" value="XM_044686575.1"/>
</dbReference>
<gene>
    <name evidence="8" type="ORF">C9374_010972</name>
</gene>
<feature type="repeat" description="NHL" evidence="5">
    <location>
        <begin position="357"/>
        <end position="387"/>
    </location>
</feature>
<comment type="caution">
    <text evidence="4">Lacks conserved residue(s) required for the propagation of feature annotation.</text>
</comment>
<keyword evidence="1 4" id="KW-0245">EGF-like domain</keyword>
<dbReference type="AlphaFoldDB" id="A0AA88GB01"/>
<dbReference type="PROSITE" id="PS00022">
    <property type="entry name" value="EGF_1"/>
    <property type="match status" value="8"/>
</dbReference>
<dbReference type="PANTHER" id="PTHR11219:SF69">
    <property type="entry name" value="TENEURIN-A"/>
    <property type="match status" value="1"/>
</dbReference>
<keyword evidence="2" id="KW-0677">Repeat</keyword>
<dbReference type="GeneID" id="68103426"/>
<evidence type="ECO:0000256" key="6">
    <source>
        <dbReference type="SAM" id="Phobius"/>
    </source>
</evidence>
<dbReference type="SUPFAM" id="SSF101898">
    <property type="entry name" value="NHL repeat"/>
    <property type="match status" value="1"/>
</dbReference>
<reference evidence="8 9" key="1">
    <citation type="journal article" date="2018" name="BMC Genomics">
        <title>The genome of Naegleria lovaniensis, the basis for a comparative approach to unravel pathogenicity factors of the human pathogenic amoeba N. fowleri.</title>
        <authorList>
            <person name="Liechti N."/>
            <person name="Schurch N."/>
            <person name="Bruggmann R."/>
            <person name="Wittwer M."/>
        </authorList>
    </citation>
    <scope>NUCLEOTIDE SEQUENCE [LARGE SCALE GENOMIC DNA]</scope>
    <source>
        <strain evidence="8 9">ATCC 30569</strain>
    </source>
</reference>
<dbReference type="SUPFAM" id="SSF57196">
    <property type="entry name" value="EGF/Laminin"/>
    <property type="match status" value="1"/>
</dbReference>
<organism evidence="8 9">
    <name type="scientific">Naegleria lovaniensis</name>
    <name type="common">Amoeba</name>
    <dbReference type="NCBI Taxonomy" id="51637"/>
    <lineage>
        <taxon>Eukaryota</taxon>
        <taxon>Discoba</taxon>
        <taxon>Heterolobosea</taxon>
        <taxon>Tetramitia</taxon>
        <taxon>Eutetramitia</taxon>
        <taxon>Vahlkampfiidae</taxon>
        <taxon>Naegleria</taxon>
    </lineage>
</organism>
<dbReference type="PROSITE" id="PS50026">
    <property type="entry name" value="EGF_3"/>
    <property type="match status" value="4"/>
</dbReference>
<evidence type="ECO:0000313" key="8">
    <source>
        <dbReference type="EMBL" id="KAG2374402.1"/>
    </source>
</evidence>
<keyword evidence="6" id="KW-0472">Membrane</keyword>
<dbReference type="Proteomes" id="UP000816034">
    <property type="component" value="Unassembled WGS sequence"/>
</dbReference>
<dbReference type="InterPro" id="IPR011042">
    <property type="entry name" value="6-blade_b-propeller_TolB-like"/>
</dbReference>
<feature type="disulfide bond" evidence="4">
    <location>
        <begin position="712"/>
        <end position="721"/>
    </location>
</feature>
<feature type="disulfide bond" evidence="4">
    <location>
        <begin position="589"/>
        <end position="598"/>
    </location>
</feature>
<dbReference type="Gene3D" id="2.120.10.30">
    <property type="entry name" value="TolB, C-terminal domain"/>
    <property type="match status" value="3"/>
</dbReference>
<evidence type="ECO:0000313" key="9">
    <source>
        <dbReference type="Proteomes" id="UP000816034"/>
    </source>
</evidence>
<name>A0AA88GB01_NAELO</name>
<keyword evidence="3 4" id="KW-1015">Disulfide bond</keyword>
<protein>
    <recommendedName>
        <fullName evidence="7">EGF-like domain-containing protein</fullName>
    </recommendedName>
</protein>
<evidence type="ECO:0000256" key="1">
    <source>
        <dbReference type="ARBA" id="ARBA00022536"/>
    </source>
</evidence>
<dbReference type="InterPro" id="IPR056822">
    <property type="entry name" value="TEN_NHL"/>
</dbReference>
<dbReference type="Pfam" id="PF07974">
    <property type="entry name" value="EGF_2"/>
    <property type="match status" value="3"/>
</dbReference>
<dbReference type="Pfam" id="PF01436">
    <property type="entry name" value="NHL"/>
    <property type="match status" value="2"/>
</dbReference>
<proteinExistence type="predicted"/>
<evidence type="ECO:0000256" key="2">
    <source>
        <dbReference type="ARBA" id="ARBA00022737"/>
    </source>
</evidence>
<dbReference type="InterPro" id="IPR000742">
    <property type="entry name" value="EGF"/>
</dbReference>
<feature type="domain" description="EGF-like" evidence="7">
    <location>
        <begin position="834"/>
        <end position="873"/>
    </location>
</feature>
<evidence type="ECO:0000256" key="5">
    <source>
        <dbReference type="PROSITE-ProRule" id="PRU00504"/>
    </source>
</evidence>
<accession>A0AA88GB01</accession>
<dbReference type="InterPro" id="IPR051216">
    <property type="entry name" value="Teneurin"/>
</dbReference>
<dbReference type="Pfam" id="PF23106">
    <property type="entry name" value="EGF_Teneurin"/>
    <property type="match status" value="2"/>
</dbReference>
<feature type="repeat" description="NHL" evidence="5">
    <location>
        <begin position="184"/>
        <end position="215"/>
    </location>
</feature>
<feature type="domain" description="EGF-like" evidence="7">
    <location>
        <begin position="690"/>
        <end position="722"/>
    </location>
</feature>
<dbReference type="InterPro" id="IPR013111">
    <property type="entry name" value="EGF_extracell"/>
</dbReference>
<dbReference type="InterPro" id="IPR001258">
    <property type="entry name" value="NHL_repeat"/>
</dbReference>
<sequence length="1278" mass="138385">MWMQNNHSSRVVERFVPLLSSCLVFFIFSIFVSASPQPVKYKISTLAGIGTPGYSGNYGHALSAQLNEPYSLALSNDSQYLFVVEHENHVLRKIDLNSQFIIPVCNENAQPGYNGGEMDPLQNLLNEPTGIAISKVNGDIFISDSENHVIKRISILDQLIHVVAGNTTAGYNGEELNATNSMMNEPAGLYVNSNGEILVVDSENHILRVLKFNESYYTMELVAGVPNEAGFNGDGLVLMSKLNEPIGVTQDGNGNVYISDTENHMIRKISGNTLMTIAGTGVAGFSNDTCQNATLDCPLNEPTSLVFSPLNGDLIFVDKKNNKVRKLSPEGSLVTIAGDGIASFSGENDTDSLLASLNEPNGVAIDENGTIYIADTMNHRVRKLSPYCENGYMLRENQTACDMTCFGILENSSQVCQSRGWCVSVNLCECFNTSQYGGENCQFTKCNGILSNETQQVCHGHGDCISPDNCQCHEGYFGAFCEITQCHGILSNDSNVCNGKGNCVDLNVCHCTDSKFGGANCDIAICHGILANDSSVCSSHGACLNGTCECSGGWFGELCEIPSCNGTLANETVVCSGHGTCQDINQCICHENYNGENCQYPYCNGILSNATSSVCSSHGQCISPNECSCFEYWYGPYCNVTSCFGEFSNSSHVCNDGKGTCVDFNTCECQQNSTPYFGDQCQFTTCFGIFSNDTSNVCNNHGNCTSFNVCECFEGYIGENCSIPTCFGIPANETKYVCDRIGYCVEKDHCVNYTCNGTLSSDPLSCSSHGLCIGNDHCECQEFYFGSNCEFSSQIPTCYGILANDSRVCNDRNGSCVSLDRCECHLGYSGKECEIPICYQKLSNDSNVCSNHGNCISPNQCQCQEGYLGLQCEIPVCYGIAANDSAVCNFGKGQCVSYNNCSCFNSQEWTGQDCSVPVCYGKTLSQACSGRGNCLHNHTCSCPSKYEGTECEFHKCFNVLNTSSSVCSGKGKCVNDDTCQCYENEKYFGQNCEFTSCYGVASSNASLVCNYGNGTCVDFNSCQCNENSLYGGPQCSDPKCFGILSTQYSKVCHGNGNCTNVDKCSCFSGFLGDECDLLTLSKISLQFNATKGLYSQTLIQLTINDELLNLYYSNRSILGKFTFELSVGDAGRYVLLSTNTTFKEIPLSNSKLEFFIPSSLYSNLNDHTNNNTILTASVELFDSRTMTKISNKVSSSNSFIYENPNIDKQVSNQENNNGVSGGVIALAVVIPIASLAGIAVIVGTIAGAVMYYKKKMAATNAMGLMKAQNEDFELAQGF</sequence>
<dbReference type="Gene3D" id="2.10.25.10">
    <property type="entry name" value="Laminin"/>
    <property type="match status" value="8"/>
</dbReference>
<evidence type="ECO:0000256" key="3">
    <source>
        <dbReference type="ARBA" id="ARBA00023157"/>
    </source>
</evidence>
<dbReference type="PANTHER" id="PTHR11219">
    <property type="entry name" value="TENEURIN AND N-ACETYLGLUCOSAMINE-1-PHOSPHODIESTER ALPHA-N-ACETYLGLUCOSAMINIDASE"/>
    <property type="match status" value="1"/>
</dbReference>
<dbReference type="PROSITE" id="PS51125">
    <property type="entry name" value="NHL"/>
    <property type="match status" value="2"/>
</dbReference>
<feature type="domain" description="EGF-like" evidence="7">
    <location>
        <begin position="560"/>
        <end position="599"/>
    </location>
</feature>
<evidence type="ECO:0000256" key="4">
    <source>
        <dbReference type="PROSITE-ProRule" id="PRU00076"/>
    </source>
</evidence>
<dbReference type="SMART" id="SM00181">
    <property type="entry name" value="EGF"/>
    <property type="match status" value="13"/>
</dbReference>
<keyword evidence="6" id="KW-1133">Transmembrane helix</keyword>
<comment type="caution">
    <text evidence="8">The sequence shown here is derived from an EMBL/GenBank/DDBJ whole genome shotgun (WGS) entry which is preliminary data.</text>
</comment>
<dbReference type="PROSITE" id="PS01186">
    <property type="entry name" value="EGF_2"/>
    <property type="match status" value="4"/>
</dbReference>
<dbReference type="Pfam" id="PF25021">
    <property type="entry name" value="TEN_NHL"/>
    <property type="match status" value="1"/>
</dbReference>
<keyword evidence="9" id="KW-1185">Reference proteome</keyword>
<keyword evidence="6" id="KW-0812">Transmembrane</keyword>
<evidence type="ECO:0000259" key="7">
    <source>
        <dbReference type="PROSITE" id="PS50026"/>
    </source>
</evidence>
<feature type="disulfide bond" evidence="4">
    <location>
        <begin position="863"/>
        <end position="872"/>
    </location>
</feature>
<feature type="disulfide bond" evidence="4">
    <location>
        <begin position="472"/>
        <end position="481"/>
    </location>
</feature>
<feature type="transmembrane region" description="Helical" evidence="6">
    <location>
        <begin position="1223"/>
        <end position="1252"/>
    </location>
</feature>
<dbReference type="EMBL" id="PYSW02000046">
    <property type="protein sequence ID" value="KAG2374402.1"/>
    <property type="molecule type" value="Genomic_DNA"/>
</dbReference>